<dbReference type="AlphaFoldDB" id="A0AAE3GMN4"/>
<dbReference type="Proteomes" id="UP001206128">
    <property type="component" value="Unassembled WGS sequence"/>
</dbReference>
<protein>
    <submittedName>
        <fullName evidence="2">Sensory transduction regulator</fullName>
    </submittedName>
</protein>
<dbReference type="EMBL" id="JAMTCK010000015">
    <property type="protein sequence ID" value="MCP2168778.1"/>
    <property type="molecule type" value="Genomic_DNA"/>
</dbReference>
<evidence type="ECO:0000256" key="1">
    <source>
        <dbReference type="SAM" id="MobiDB-lite"/>
    </source>
</evidence>
<dbReference type="Pfam" id="PF10722">
    <property type="entry name" value="YbjN"/>
    <property type="match status" value="1"/>
</dbReference>
<accession>A0AAE3GMN4</accession>
<reference evidence="2" key="1">
    <citation type="submission" date="2022-06" db="EMBL/GenBank/DDBJ databases">
        <title>Genomic Encyclopedia of Archaeal and Bacterial Type Strains, Phase II (KMG-II): from individual species to whole genera.</title>
        <authorList>
            <person name="Goeker M."/>
        </authorList>
    </citation>
    <scope>NUCLEOTIDE SEQUENCE</scope>
    <source>
        <strain evidence="2">DSM 43935</strain>
    </source>
</reference>
<feature type="region of interest" description="Disordered" evidence="1">
    <location>
        <begin position="1"/>
        <end position="30"/>
    </location>
</feature>
<name>A0AAE3GMN4_9PSEU</name>
<proteinExistence type="predicted"/>
<comment type="caution">
    <text evidence="2">The sequence shown here is derived from an EMBL/GenBank/DDBJ whole genome shotgun (WGS) entry which is preliminary data.</text>
</comment>
<dbReference type="InterPro" id="IPR019660">
    <property type="entry name" value="Put_sensory_transdc_reg_YbjN"/>
</dbReference>
<organism evidence="2 3">
    <name type="scientific">Goodfellowiella coeruleoviolacea</name>
    <dbReference type="NCBI Taxonomy" id="334858"/>
    <lineage>
        <taxon>Bacteria</taxon>
        <taxon>Bacillati</taxon>
        <taxon>Actinomycetota</taxon>
        <taxon>Actinomycetes</taxon>
        <taxon>Pseudonocardiales</taxon>
        <taxon>Pseudonocardiaceae</taxon>
        <taxon>Goodfellowiella</taxon>
    </lineage>
</organism>
<evidence type="ECO:0000313" key="2">
    <source>
        <dbReference type="EMBL" id="MCP2168778.1"/>
    </source>
</evidence>
<keyword evidence="3" id="KW-1185">Reference proteome</keyword>
<gene>
    <name evidence="2" type="ORF">LX83_005656</name>
</gene>
<sequence>MEDGSSEGSPVVSMGPSSNSEIGGQPMPEQPEVIIPDQALIRDLLEENEIDYVVDEDGDVCMARKDFRIYYLFQDDELYTIRTFYNRPYPIERKAELLMAVDEWNRDTLWPKVYTRTLDDGTVRVVGEAALIISVGVTYDHFVGTTANWVQASMDFDEWLVQRLNMQASAENDEE</sequence>
<evidence type="ECO:0000313" key="3">
    <source>
        <dbReference type="Proteomes" id="UP001206128"/>
    </source>
</evidence>